<dbReference type="RefSeq" id="XP_024882669.1">
    <property type="nucleotide sequence ID" value="XM_025026901.1"/>
</dbReference>
<keyword evidence="1" id="KW-0472">Membrane</keyword>
<dbReference type="OrthoDB" id="2153609at2759"/>
<dbReference type="RefSeq" id="XP_024882670.1">
    <property type="nucleotide sequence ID" value="XM_025026902.1"/>
</dbReference>
<dbReference type="InterPro" id="IPR036047">
    <property type="entry name" value="F-box-like_dom_sf"/>
</dbReference>
<dbReference type="GO" id="GO:0019005">
    <property type="term" value="C:SCF ubiquitin ligase complex"/>
    <property type="evidence" value="ECO:0007669"/>
    <property type="project" value="TreeGrafter"/>
</dbReference>
<sequence>MTTHNKSSYCESCSRYPYIGRVSVREKDSVDFIYQFVKKIFVAVEHRSYSILRTAPDIIGPPKFPNLDGQLHLITPTLKDTGVSISPWQNKAVTRPISFDYNVTERYIDIEFHEAVYPVRVCIYEIFNPGSVIQILARDFNKHWIQLWDESSQIVPPQSRLFSPPLSHPCNFPTKMLRLVFKGSSDKTWTKLDAVMLIGTSDLILSRNPNESLSNLLKRINSIYSSHHDDVHNLTADSKSAHLDIVHLQRNFPEYCVIYKRGWSVGRTFSMSTILTFFISLCVFVSCIVLFCSVFCFPYLSLSNEITSVLVRYLGHLHLLTCVYIFVENIYDFFEAQIFFPGFQSQFQSDIRRISYKNNLKHKKVYQEVIPGYEHPLDQRYPRRILLKSNSTCAKSMKLSSDESKELSRCSLSALPNEILLKIFKYLDVVTLCRMNEVNNRRFDSLSRDPLFYTRLNMRYISSDKYMCDIFCYITPRCKYLQQLDLTGCNFDVNDFVNFLDNCGRRLTHLRLSNCNDGECLNPVLLKTLETCKNLKELDLSDSGIDDEGFSYLEGLNNLEHLNLSHTGITTERLCKILQNNQRIRQLSAGFEDFIDDAVLIELENSCHDLEVIDSLLCARRLTSEGINALANCKKLQIVKVDLCGRYTDDLREIIHHMNNSLIGLLPFYQNLQEVYLYCTVLNVYRLELLAQCKNLKKLCFYNVELQCISDRCNVIFEQCSKLQTIYFDFSDINELVNRLVNRLINRWKERYPHVSVYTQIIKCPQSELTTRARRAGHLHGENSWD</sequence>
<dbReference type="InterPro" id="IPR001611">
    <property type="entry name" value="Leu-rich_rpt"/>
</dbReference>
<dbReference type="PROSITE" id="PS50181">
    <property type="entry name" value="FBOX"/>
    <property type="match status" value="1"/>
</dbReference>
<dbReference type="PANTHER" id="PTHR13318">
    <property type="entry name" value="PARTNER OF PAIRED, ISOFORM B-RELATED"/>
    <property type="match status" value="1"/>
</dbReference>
<evidence type="ECO:0000259" key="2">
    <source>
        <dbReference type="PROSITE" id="PS50181"/>
    </source>
</evidence>
<feature type="transmembrane region" description="Helical" evidence="1">
    <location>
        <begin position="274"/>
        <end position="297"/>
    </location>
</feature>
<dbReference type="Pfam" id="PF12937">
    <property type="entry name" value="F-box-like"/>
    <property type="match status" value="1"/>
</dbReference>
<organism evidence="3 5">
    <name type="scientific">Temnothorax curvispinosus</name>
    <dbReference type="NCBI Taxonomy" id="300111"/>
    <lineage>
        <taxon>Eukaryota</taxon>
        <taxon>Metazoa</taxon>
        <taxon>Ecdysozoa</taxon>
        <taxon>Arthropoda</taxon>
        <taxon>Hexapoda</taxon>
        <taxon>Insecta</taxon>
        <taxon>Pterygota</taxon>
        <taxon>Neoptera</taxon>
        <taxon>Endopterygota</taxon>
        <taxon>Hymenoptera</taxon>
        <taxon>Apocrita</taxon>
        <taxon>Aculeata</taxon>
        <taxon>Formicoidea</taxon>
        <taxon>Formicidae</taxon>
        <taxon>Myrmicinae</taxon>
        <taxon>Temnothorax</taxon>
    </lineage>
</organism>
<dbReference type="AlphaFoldDB" id="A0A6J1QJQ8"/>
<dbReference type="RefSeq" id="XP_024882671.1">
    <property type="nucleotide sequence ID" value="XM_025026903.1"/>
</dbReference>
<evidence type="ECO:0000313" key="6">
    <source>
        <dbReference type="RefSeq" id="XP_024882670.1"/>
    </source>
</evidence>
<dbReference type="GO" id="GO:0031146">
    <property type="term" value="P:SCF-dependent proteasomal ubiquitin-dependent protein catabolic process"/>
    <property type="evidence" value="ECO:0007669"/>
    <property type="project" value="TreeGrafter"/>
</dbReference>
<evidence type="ECO:0000313" key="5">
    <source>
        <dbReference type="RefSeq" id="XP_024882669.1"/>
    </source>
</evidence>
<dbReference type="Gene3D" id="3.80.10.10">
    <property type="entry name" value="Ribonuclease Inhibitor"/>
    <property type="match status" value="1"/>
</dbReference>
<name>A0A6J1QJQ8_9HYME</name>
<evidence type="ECO:0000313" key="7">
    <source>
        <dbReference type="RefSeq" id="XP_024882671.1"/>
    </source>
</evidence>
<dbReference type="RefSeq" id="XP_024882668.1">
    <property type="nucleotide sequence ID" value="XM_025026900.1"/>
</dbReference>
<evidence type="ECO:0000313" key="3">
    <source>
        <dbReference type="Proteomes" id="UP000504618"/>
    </source>
</evidence>
<feature type="domain" description="F-box" evidence="2">
    <location>
        <begin position="409"/>
        <end position="456"/>
    </location>
</feature>
<keyword evidence="1" id="KW-0812">Transmembrane</keyword>
<dbReference type="Pfam" id="PF13516">
    <property type="entry name" value="LRR_6"/>
    <property type="match status" value="2"/>
</dbReference>
<keyword evidence="1" id="KW-1133">Transmembrane helix</keyword>
<dbReference type="SUPFAM" id="SSF52047">
    <property type="entry name" value="RNI-like"/>
    <property type="match status" value="1"/>
</dbReference>
<dbReference type="SUPFAM" id="SSF81383">
    <property type="entry name" value="F-box domain"/>
    <property type="match status" value="1"/>
</dbReference>
<protein>
    <submittedName>
        <fullName evidence="4 5">Uncharacterized protein LOC112461590 isoform X1</fullName>
    </submittedName>
</protein>
<dbReference type="InterPro" id="IPR032675">
    <property type="entry name" value="LRR_dom_sf"/>
</dbReference>
<feature type="transmembrane region" description="Helical" evidence="1">
    <location>
        <begin position="309"/>
        <end position="327"/>
    </location>
</feature>
<accession>A0A6J1QJQ8</accession>
<dbReference type="Proteomes" id="UP000504618">
    <property type="component" value="Unplaced"/>
</dbReference>
<reference evidence="4 5" key="1">
    <citation type="submission" date="2025-04" db="UniProtKB">
        <authorList>
            <consortium name="RefSeq"/>
        </authorList>
    </citation>
    <scope>IDENTIFICATION</scope>
    <source>
        <tissue evidence="4 5">Whole body</tissue>
    </source>
</reference>
<evidence type="ECO:0000313" key="4">
    <source>
        <dbReference type="RefSeq" id="XP_024882668.1"/>
    </source>
</evidence>
<keyword evidence="3" id="KW-1185">Reference proteome</keyword>
<dbReference type="InterPro" id="IPR001810">
    <property type="entry name" value="F-box_dom"/>
</dbReference>
<proteinExistence type="predicted"/>
<evidence type="ECO:0000256" key="1">
    <source>
        <dbReference type="SAM" id="Phobius"/>
    </source>
</evidence>
<gene>
    <name evidence="4 5 6 7" type="primary">LOC112461590</name>
</gene>
<dbReference type="GeneID" id="112461590"/>